<feature type="region of interest" description="Disordered" evidence="1">
    <location>
        <begin position="127"/>
        <end position="184"/>
    </location>
</feature>
<feature type="compositionally biased region" description="Low complexity" evidence="1">
    <location>
        <begin position="127"/>
        <end position="147"/>
    </location>
</feature>
<feature type="domain" description="Type VI secretion system spike protein VgrG3-like C-terminal" evidence="2">
    <location>
        <begin position="231"/>
        <end position="422"/>
    </location>
</feature>
<organism evidence="3">
    <name type="scientific">Desulfovibrio sp. U5L</name>
    <dbReference type="NCBI Taxonomy" id="596152"/>
    <lineage>
        <taxon>Bacteria</taxon>
        <taxon>Pseudomonadati</taxon>
        <taxon>Thermodesulfobacteriota</taxon>
        <taxon>Desulfovibrionia</taxon>
        <taxon>Desulfovibrionales</taxon>
        <taxon>Desulfovibrionaceae</taxon>
        <taxon>Desulfovibrio</taxon>
    </lineage>
</organism>
<sequence length="434" mass="45795">MAIQTTDTAAQDFVRKAGALAPGTAKAGKDPRFFEIMLQSGYGINGEVGQAAKKAIPRENMITGLEMLSGGQASGQEAALAMLGYDTGAKGLTDGTGPAKAKGGLDMFQGNALATLSRLAMEQAASDSGAPAGAANPAAGAGSSSLRRSVDKSSVRMAASQTARHPDDLGHLGRSGGASGQSGFTRREEELLLAAAGAENILAESSRVEAAKEQAAATRKVLPSTLEHAAGRLSAQYESNCEIDCIGYDSRGGTSYGQYQIASRTGTMDNFIRFLDEKAPDMANRLRAAGPADTGGRTGQMPAVWKQIAAADPRRFEALQHEFVRVNNYAPAAKSLVLTTGLDVTKRSYALREVLWSTAVQHGPNGAERIFSQAIDKAEAAPAGQDFDKAVIEEVYRLRSQKFFRHNKRVRQAVQSRFRDEKTTAIALLDGAPA</sequence>
<accession>I2PZ56</accession>
<evidence type="ECO:0000313" key="3">
    <source>
        <dbReference type="EMBL" id="EIG52812.1"/>
    </source>
</evidence>
<evidence type="ECO:0000259" key="2">
    <source>
        <dbReference type="Pfam" id="PF21277"/>
    </source>
</evidence>
<dbReference type="Pfam" id="PF21277">
    <property type="entry name" value="T6SS_VgrG3-like_C"/>
    <property type="match status" value="1"/>
</dbReference>
<dbReference type="EMBL" id="JH600068">
    <property type="protein sequence ID" value="EIG52812.1"/>
    <property type="molecule type" value="Genomic_DNA"/>
</dbReference>
<dbReference type="eggNOG" id="COG1388">
    <property type="taxonomic scope" value="Bacteria"/>
</dbReference>
<dbReference type="STRING" id="596152.DesU5LDRAFT_1112"/>
<reference evidence="3" key="1">
    <citation type="submission" date="2011-11" db="EMBL/GenBank/DDBJ databases">
        <title>Improved High-Quality Draft sequence of Desulfovibrio sp. U5L.</title>
        <authorList>
            <consortium name="US DOE Joint Genome Institute"/>
            <person name="Lucas S."/>
            <person name="Han J."/>
            <person name="Lapidus A."/>
            <person name="Cheng J.-F."/>
            <person name="Goodwin L."/>
            <person name="Pitluck S."/>
            <person name="Peters L."/>
            <person name="Ovchinnikova G."/>
            <person name="Held B."/>
            <person name="Detter J.C."/>
            <person name="Han C."/>
            <person name="Tapia R."/>
            <person name="Land M."/>
            <person name="Hauser L."/>
            <person name="Kyrpides N."/>
            <person name="Ivanova N."/>
            <person name="Pagani I."/>
            <person name="Gabster J."/>
            <person name="Walker C."/>
            <person name="Stolyar S."/>
            <person name="Stahl D."/>
            <person name="Arkin A."/>
            <person name="Dehal P."/>
            <person name="Hazen T."/>
            <person name="Woyke T."/>
        </authorList>
    </citation>
    <scope>NUCLEOTIDE SEQUENCE [LARGE SCALE GENOMIC DNA]</scope>
    <source>
        <strain evidence="3">U5L</strain>
    </source>
</reference>
<dbReference type="InterPro" id="IPR049073">
    <property type="entry name" value="T6SS_VgrG3-like_C"/>
</dbReference>
<proteinExistence type="predicted"/>
<name>I2PZ56_9BACT</name>
<protein>
    <recommendedName>
        <fullName evidence="2">Type VI secretion system spike protein VgrG3-like C-terminal domain-containing protein</fullName>
    </recommendedName>
</protein>
<dbReference type="AlphaFoldDB" id="I2PZ56"/>
<evidence type="ECO:0000256" key="1">
    <source>
        <dbReference type="SAM" id="MobiDB-lite"/>
    </source>
</evidence>
<dbReference type="HOGENOM" id="CLU_634193_0_0_7"/>
<gene>
    <name evidence="3" type="ORF">DesU5LDRAFT_1112</name>
</gene>
<dbReference type="OrthoDB" id="5378899at2"/>